<dbReference type="PANTHER" id="PTHR32089:SF112">
    <property type="entry name" value="LYSOZYME-LIKE PROTEIN-RELATED"/>
    <property type="match status" value="1"/>
</dbReference>
<dbReference type="CDD" id="cd06225">
    <property type="entry name" value="HAMP"/>
    <property type="match status" value="1"/>
</dbReference>
<evidence type="ECO:0000256" key="4">
    <source>
        <dbReference type="SAM" id="Phobius"/>
    </source>
</evidence>
<keyword evidence="7" id="KW-0418">Kinase</keyword>
<dbReference type="SMART" id="SM00283">
    <property type="entry name" value="MA"/>
    <property type="match status" value="1"/>
</dbReference>
<keyword evidence="4" id="KW-1133">Transmembrane helix</keyword>
<dbReference type="Pfam" id="PF00672">
    <property type="entry name" value="HAMP"/>
    <property type="match status" value="1"/>
</dbReference>
<dbReference type="GO" id="GO:0016301">
    <property type="term" value="F:kinase activity"/>
    <property type="evidence" value="ECO:0007669"/>
    <property type="project" value="UniProtKB-KW"/>
</dbReference>
<organism evidence="7 8">
    <name type="scientific">Chitiniphilus shinanonensis</name>
    <dbReference type="NCBI Taxonomy" id="553088"/>
    <lineage>
        <taxon>Bacteria</taxon>
        <taxon>Pseudomonadati</taxon>
        <taxon>Pseudomonadota</taxon>
        <taxon>Betaproteobacteria</taxon>
        <taxon>Neisseriales</taxon>
        <taxon>Chitinibacteraceae</taxon>
        <taxon>Chitiniphilus</taxon>
    </lineage>
</organism>
<dbReference type="InterPro" id="IPR007891">
    <property type="entry name" value="CHASE3"/>
</dbReference>
<feature type="domain" description="Methyl-accepting transducer" evidence="5">
    <location>
        <begin position="270"/>
        <end position="506"/>
    </location>
</feature>
<evidence type="ECO:0000259" key="6">
    <source>
        <dbReference type="PROSITE" id="PS50885"/>
    </source>
</evidence>
<dbReference type="PANTHER" id="PTHR32089">
    <property type="entry name" value="METHYL-ACCEPTING CHEMOTAXIS PROTEIN MCPB"/>
    <property type="match status" value="1"/>
</dbReference>
<dbReference type="Proteomes" id="UP001156836">
    <property type="component" value="Unassembled WGS sequence"/>
</dbReference>
<evidence type="ECO:0000259" key="5">
    <source>
        <dbReference type="PROSITE" id="PS50111"/>
    </source>
</evidence>
<reference evidence="8" key="1">
    <citation type="journal article" date="2019" name="Int. J. Syst. Evol. Microbiol.">
        <title>The Global Catalogue of Microorganisms (GCM) 10K type strain sequencing project: providing services to taxonomists for standard genome sequencing and annotation.</title>
        <authorList>
            <consortium name="The Broad Institute Genomics Platform"/>
            <consortium name="The Broad Institute Genome Sequencing Center for Infectious Disease"/>
            <person name="Wu L."/>
            <person name="Ma J."/>
        </authorList>
    </citation>
    <scope>NUCLEOTIDE SEQUENCE [LARGE SCALE GENOMIC DNA]</scope>
    <source>
        <strain evidence="8">NBRC 104970</strain>
    </source>
</reference>
<evidence type="ECO:0000256" key="1">
    <source>
        <dbReference type="ARBA" id="ARBA00023224"/>
    </source>
</evidence>
<protein>
    <submittedName>
        <fullName evidence="7">Histidine kinase</fullName>
    </submittedName>
</protein>
<dbReference type="InterPro" id="IPR003660">
    <property type="entry name" value="HAMP_dom"/>
</dbReference>
<sequence length="542" mass="58164">MSALSLARKLYLGFGAVLVVVLIAMAIIAANFNKVQETGTWTDHSYTVLLEGEDVLTGILNMETGVRGFLLTGQDDFLEPYTSGLAMYEEALANLVKLTSDNPAQQERLKKLSETLESWDHDVAQGMIALRREVNAGNRLLQDVESTVREGKGRNRMEAMRQLILDLSQVEESLLKQRLAEAEAVERMTYIIMTISALLCALIGGGIAYALSGSIARRLRQAGEMAERASRGDFSLDVAAGAQDEIGRLLAALNRMQEKLRDMLRHVKGSADELLGGAERISQASEQVSIGAREQSSAASAMAAAVEQLTVSINHVAGSAREAEEQSREAGRVSTSGSEVIGHTVAGIRSISESVRSASRTVDHLGEHAKQISGIVNVIKEIADQTNLLALNAAIEAARAGEQGRGFAVVADEVRKLAERTSSSTVEIATMIEKIQSGTRSAVDSMGDGVRQVEENVETANSAGEAIGQIRNSADRVVSVVTDITSSLTEQSAASNDVARNVEKIAQMSEENSRAVDETAQTAQQLRDLASALERQVAQFKL</sequence>
<feature type="transmembrane region" description="Helical" evidence="4">
    <location>
        <begin position="188"/>
        <end position="211"/>
    </location>
</feature>
<feature type="domain" description="HAMP" evidence="6">
    <location>
        <begin position="213"/>
        <end position="265"/>
    </location>
</feature>
<keyword evidence="1 3" id="KW-0807">Transducer</keyword>
<gene>
    <name evidence="7" type="ORF">GCM10007860_28970</name>
</gene>
<evidence type="ECO:0000313" key="7">
    <source>
        <dbReference type="EMBL" id="GLS05740.1"/>
    </source>
</evidence>
<dbReference type="InterPro" id="IPR004089">
    <property type="entry name" value="MCPsignal_dom"/>
</dbReference>
<evidence type="ECO:0000256" key="2">
    <source>
        <dbReference type="ARBA" id="ARBA00029447"/>
    </source>
</evidence>
<keyword evidence="4" id="KW-0812">Transmembrane</keyword>
<dbReference type="SUPFAM" id="SSF58104">
    <property type="entry name" value="Methyl-accepting chemotaxis protein (MCP) signaling domain"/>
    <property type="match status" value="1"/>
</dbReference>
<dbReference type="PROSITE" id="PS50885">
    <property type="entry name" value="HAMP"/>
    <property type="match status" value="1"/>
</dbReference>
<dbReference type="Pfam" id="PF00015">
    <property type="entry name" value="MCPsignal"/>
    <property type="match status" value="1"/>
</dbReference>
<keyword evidence="8" id="KW-1185">Reference proteome</keyword>
<comment type="caution">
    <text evidence="7">The sequence shown here is derived from an EMBL/GenBank/DDBJ whole genome shotgun (WGS) entry which is preliminary data.</text>
</comment>
<dbReference type="CDD" id="cd11386">
    <property type="entry name" value="MCP_signal"/>
    <property type="match status" value="1"/>
</dbReference>
<dbReference type="Pfam" id="PF05227">
    <property type="entry name" value="CHASE3"/>
    <property type="match status" value="1"/>
</dbReference>
<proteinExistence type="inferred from homology"/>
<feature type="transmembrane region" description="Helical" evidence="4">
    <location>
        <begin position="12"/>
        <end position="32"/>
    </location>
</feature>
<dbReference type="PROSITE" id="PS50111">
    <property type="entry name" value="CHEMOTAXIS_TRANSDUC_2"/>
    <property type="match status" value="1"/>
</dbReference>
<dbReference type="RefSeq" id="WP_040430737.1">
    <property type="nucleotide sequence ID" value="NZ_BAABUF010000009.1"/>
</dbReference>
<name>A0ABQ6BUS6_9NEIS</name>
<dbReference type="Gene3D" id="1.10.287.950">
    <property type="entry name" value="Methyl-accepting chemotaxis protein"/>
    <property type="match status" value="1"/>
</dbReference>
<keyword evidence="4" id="KW-0472">Membrane</keyword>
<keyword evidence="7" id="KW-0808">Transferase</keyword>
<dbReference type="CDD" id="cd19410">
    <property type="entry name" value="HK9-like_sensor"/>
    <property type="match status" value="1"/>
</dbReference>
<dbReference type="EMBL" id="BSOZ01000062">
    <property type="protein sequence ID" value="GLS05740.1"/>
    <property type="molecule type" value="Genomic_DNA"/>
</dbReference>
<accession>A0ABQ6BUS6</accession>
<dbReference type="SMART" id="SM00304">
    <property type="entry name" value="HAMP"/>
    <property type="match status" value="3"/>
</dbReference>
<evidence type="ECO:0000313" key="8">
    <source>
        <dbReference type="Proteomes" id="UP001156836"/>
    </source>
</evidence>
<comment type="similarity">
    <text evidence="2">Belongs to the methyl-accepting chemotaxis (MCP) protein family.</text>
</comment>
<evidence type="ECO:0000256" key="3">
    <source>
        <dbReference type="PROSITE-ProRule" id="PRU00284"/>
    </source>
</evidence>